<feature type="region of interest" description="Disordered" evidence="1">
    <location>
        <begin position="178"/>
        <end position="218"/>
    </location>
</feature>
<dbReference type="Proteomes" id="UP001556692">
    <property type="component" value="Unassembled WGS sequence"/>
</dbReference>
<reference evidence="2 3" key="1">
    <citation type="submission" date="2024-05" db="EMBL/GenBank/DDBJ databases">
        <authorList>
            <person name="Jiang F."/>
        </authorList>
    </citation>
    <scope>NUCLEOTIDE SEQUENCE [LARGE SCALE GENOMIC DNA]</scope>
    <source>
        <strain evidence="2 3">LZ166</strain>
    </source>
</reference>
<proteinExistence type="predicted"/>
<evidence type="ECO:0000313" key="3">
    <source>
        <dbReference type="Proteomes" id="UP001556692"/>
    </source>
</evidence>
<evidence type="ECO:0000256" key="1">
    <source>
        <dbReference type="SAM" id="MobiDB-lite"/>
    </source>
</evidence>
<organism evidence="2 3">
    <name type="scientific">Aquibium pacificus</name>
    <dbReference type="NCBI Taxonomy" id="3153579"/>
    <lineage>
        <taxon>Bacteria</taxon>
        <taxon>Pseudomonadati</taxon>
        <taxon>Pseudomonadota</taxon>
        <taxon>Alphaproteobacteria</taxon>
        <taxon>Hyphomicrobiales</taxon>
        <taxon>Phyllobacteriaceae</taxon>
        <taxon>Aquibium</taxon>
    </lineage>
</organism>
<dbReference type="InterPro" id="IPR021451">
    <property type="entry name" value="DUF3102"/>
</dbReference>
<sequence>MTDFSVELADLDLREVVTKIDMQPEPAPVEVKNLPTVPSAKLPAQVSSGTWYQGVDADIADEARETADRIRKRMHGSIIDTGKDLLAVKDKLGHGSFTGWLQQEFGWSERTAQNYMSAAALAAEYESVAVLQPTAIYSLAAKSTPASVPPAVVEEIKKGTIPSAAEIKERIAKARAEEAKKKAEARRLQKETPEQAAKRKKAEARAEQKRKQEDADRAVAMERRKKAALGAINFLKKNLPKHFEGLRKLVLASEGQFDVVLRSEKNSSFLQATV</sequence>
<gene>
    <name evidence="2" type="ORF">ABGN05_23090</name>
</gene>
<dbReference type="Pfam" id="PF11300">
    <property type="entry name" value="DUF3102"/>
    <property type="match status" value="1"/>
</dbReference>
<evidence type="ECO:0000313" key="2">
    <source>
        <dbReference type="EMBL" id="MEX0408550.1"/>
    </source>
</evidence>
<keyword evidence="3" id="KW-1185">Reference proteome</keyword>
<name>A0ABV3SQG4_9HYPH</name>
<accession>A0ABV3SQG4</accession>
<dbReference type="RefSeq" id="WP_367956411.1">
    <property type="nucleotide sequence ID" value="NZ_JBDPGJ010000005.1"/>
</dbReference>
<protein>
    <submittedName>
        <fullName evidence="2">DUF3102 domain-containing protein</fullName>
    </submittedName>
</protein>
<comment type="caution">
    <text evidence="2">The sequence shown here is derived from an EMBL/GenBank/DDBJ whole genome shotgun (WGS) entry which is preliminary data.</text>
</comment>
<dbReference type="EMBL" id="JBDPGJ010000005">
    <property type="protein sequence ID" value="MEX0408550.1"/>
    <property type="molecule type" value="Genomic_DNA"/>
</dbReference>